<feature type="compositionally biased region" description="Low complexity" evidence="1">
    <location>
        <begin position="126"/>
        <end position="135"/>
    </location>
</feature>
<gene>
    <name evidence="3" type="ORF">EXE59_16035</name>
</gene>
<feature type="region of interest" description="Disordered" evidence="1">
    <location>
        <begin position="81"/>
        <end position="135"/>
    </location>
</feature>
<feature type="signal peptide" evidence="2">
    <location>
        <begin position="1"/>
        <end position="29"/>
    </location>
</feature>
<feature type="compositionally biased region" description="Basic and acidic residues" evidence="1">
    <location>
        <begin position="81"/>
        <end position="101"/>
    </location>
</feature>
<evidence type="ECO:0000256" key="1">
    <source>
        <dbReference type="SAM" id="MobiDB-lite"/>
    </source>
</evidence>
<evidence type="ECO:0000313" key="4">
    <source>
        <dbReference type="Proteomes" id="UP000297496"/>
    </source>
</evidence>
<evidence type="ECO:0000256" key="2">
    <source>
        <dbReference type="SAM" id="SignalP"/>
    </source>
</evidence>
<comment type="caution">
    <text evidence="3">The sequence shown here is derived from an EMBL/GenBank/DDBJ whole genome shotgun (WGS) entry which is preliminary data.</text>
</comment>
<dbReference type="Proteomes" id="UP000297496">
    <property type="component" value="Unassembled WGS sequence"/>
</dbReference>
<proteinExistence type="predicted"/>
<dbReference type="EMBL" id="SRRO01000001">
    <property type="protein sequence ID" value="TGN65297.1"/>
    <property type="molecule type" value="Genomic_DNA"/>
</dbReference>
<sequence>MSVSTRISGIAATAAIAFAGFAVAPSATADETPETVPCASQQAKVDKAEEALERVTAVFARQQAKVKKAKKVVEKAEAGREKAAARKALAEAREKKNDTKVTKRAQQQRLAKAEERLATCEAEQVTPTETPTTTA</sequence>
<name>A0A4Z1CHU9_9ACTN</name>
<dbReference type="OrthoDB" id="3790063at2"/>
<evidence type="ECO:0000313" key="3">
    <source>
        <dbReference type="EMBL" id="TGN65297.1"/>
    </source>
</evidence>
<dbReference type="RefSeq" id="WP_135839794.1">
    <property type="nucleotide sequence ID" value="NZ_SRRO01000001.1"/>
</dbReference>
<keyword evidence="4" id="KW-1185">Reference proteome</keyword>
<protein>
    <submittedName>
        <fullName evidence="3">Uncharacterized protein</fullName>
    </submittedName>
</protein>
<feature type="chain" id="PRO_5021192046" evidence="2">
    <location>
        <begin position="30"/>
        <end position="135"/>
    </location>
</feature>
<accession>A0A4Z1CHU9</accession>
<organism evidence="3 4">
    <name type="scientific">Nocardioides eburneiflavus</name>
    <dbReference type="NCBI Taxonomy" id="2518372"/>
    <lineage>
        <taxon>Bacteria</taxon>
        <taxon>Bacillati</taxon>
        <taxon>Actinomycetota</taxon>
        <taxon>Actinomycetes</taxon>
        <taxon>Propionibacteriales</taxon>
        <taxon>Nocardioidaceae</taxon>
        <taxon>Nocardioides</taxon>
    </lineage>
</organism>
<keyword evidence="2" id="KW-0732">Signal</keyword>
<reference evidence="3 4" key="1">
    <citation type="submission" date="2019-04" db="EMBL/GenBank/DDBJ databases">
        <title>Three New Species of Nocardioides, Nocardioides euryhalodurans sp. nov., Nocardioides seonyuensis sp. nov. and Nocardioides eburneoflavus sp. nov. Isolated from Soil.</title>
        <authorList>
            <person name="Roh S.G."/>
            <person name="Lee C."/>
            <person name="Kim M.-K."/>
            <person name="Kim S.B."/>
        </authorList>
    </citation>
    <scope>NUCLEOTIDE SEQUENCE [LARGE SCALE GENOMIC DNA]</scope>
    <source>
        <strain evidence="3 4">MMS17-SY213</strain>
    </source>
</reference>
<dbReference type="AlphaFoldDB" id="A0A4Z1CHU9"/>